<dbReference type="RefSeq" id="WP_228351621.1">
    <property type="nucleotide sequence ID" value="NZ_JACEGA010000001.1"/>
</dbReference>
<evidence type="ECO:0000313" key="2">
    <source>
        <dbReference type="Proteomes" id="UP000574276"/>
    </source>
</evidence>
<evidence type="ECO:0000313" key="1">
    <source>
        <dbReference type="EMBL" id="MBB2181880.1"/>
    </source>
</evidence>
<organism evidence="1 2">
    <name type="scientific">Variimorphobacter saccharofermentans</name>
    <dbReference type="NCBI Taxonomy" id="2755051"/>
    <lineage>
        <taxon>Bacteria</taxon>
        <taxon>Bacillati</taxon>
        <taxon>Bacillota</taxon>
        <taxon>Clostridia</taxon>
        <taxon>Lachnospirales</taxon>
        <taxon>Lachnospiraceae</taxon>
        <taxon>Variimorphobacter</taxon>
    </lineage>
</organism>
<dbReference type="EMBL" id="JACEGA010000001">
    <property type="protein sequence ID" value="MBB2181880.1"/>
    <property type="molecule type" value="Genomic_DNA"/>
</dbReference>
<comment type="caution">
    <text evidence="1">The sequence shown here is derived from an EMBL/GenBank/DDBJ whole genome shotgun (WGS) entry which is preliminary data.</text>
</comment>
<name>A0A839JWQ6_9FIRM</name>
<keyword evidence="2" id="KW-1185">Reference proteome</keyword>
<dbReference type="AlphaFoldDB" id="A0A839JWQ6"/>
<accession>A0A839JWQ6</accession>
<dbReference type="Proteomes" id="UP000574276">
    <property type="component" value="Unassembled WGS sequence"/>
</dbReference>
<sequence length="76" mass="8997">MIFDFLSKKITSVPAYDYNPEKEKPVIRASICNGEQVAGFKDKVTGEFHEVMLIRNQHELTEFMKEYKLKHIDKEY</sequence>
<gene>
    <name evidence="1" type="ORF">H0486_03205</name>
</gene>
<reference evidence="1 2" key="1">
    <citation type="submission" date="2020-07" db="EMBL/GenBank/DDBJ databases">
        <title>Characterization and genome sequencing of isolate MD1, a novel member within the family Lachnospiraceae.</title>
        <authorList>
            <person name="Rettenmaier R."/>
            <person name="Di Bello L."/>
            <person name="Zinser C."/>
            <person name="Scheitz K."/>
            <person name="Liebl W."/>
            <person name="Zverlov V."/>
        </authorList>
    </citation>
    <scope>NUCLEOTIDE SEQUENCE [LARGE SCALE GENOMIC DNA]</scope>
    <source>
        <strain evidence="1 2">MD1</strain>
    </source>
</reference>
<proteinExistence type="predicted"/>
<protein>
    <submittedName>
        <fullName evidence="1">Aspartate dehydrogenase</fullName>
    </submittedName>
</protein>